<name>A0A9Q0F3C3_9ROSI</name>
<feature type="region of interest" description="Disordered" evidence="1">
    <location>
        <begin position="1"/>
        <end position="141"/>
    </location>
</feature>
<protein>
    <submittedName>
        <fullName evidence="2">Uncharacterized protein</fullName>
    </submittedName>
</protein>
<feature type="region of interest" description="Disordered" evidence="1">
    <location>
        <begin position="153"/>
        <end position="181"/>
    </location>
</feature>
<comment type="caution">
    <text evidence="2">The sequence shown here is derived from an EMBL/GenBank/DDBJ whole genome shotgun (WGS) entry which is preliminary data.</text>
</comment>
<dbReference type="AlphaFoldDB" id="A0A9Q0F3C3"/>
<feature type="compositionally biased region" description="Basic and acidic residues" evidence="1">
    <location>
        <begin position="89"/>
        <end position="109"/>
    </location>
</feature>
<reference evidence="2" key="1">
    <citation type="submission" date="2022-02" db="EMBL/GenBank/DDBJ databases">
        <authorList>
            <person name="Henning P.M."/>
            <person name="McCubbin A.G."/>
            <person name="Shore J.S."/>
        </authorList>
    </citation>
    <scope>NUCLEOTIDE SEQUENCE</scope>
    <source>
        <strain evidence="2">F60SS</strain>
        <tissue evidence="2">Leaves</tissue>
    </source>
</reference>
<dbReference type="OrthoDB" id="851263at2759"/>
<evidence type="ECO:0000256" key="1">
    <source>
        <dbReference type="SAM" id="MobiDB-lite"/>
    </source>
</evidence>
<evidence type="ECO:0000313" key="2">
    <source>
        <dbReference type="EMBL" id="KAJ4823192.1"/>
    </source>
</evidence>
<dbReference type="EMBL" id="JAKUCV010007504">
    <property type="protein sequence ID" value="KAJ4823192.1"/>
    <property type="molecule type" value="Genomic_DNA"/>
</dbReference>
<feature type="compositionally biased region" description="Basic and acidic residues" evidence="1">
    <location>
        <begin position="117"/>
        <end position="127"/>
    </location>
</feature>
<feature type="compositionally biased region" description="Basic and acidic residues" evidence="1">
    <location>
        <begin position="11"/>
        <end position="35"/>
    </location>
</feature>
<feature type="compositionally biased region" description="Basic and acidic residues" evidence="1">
    <location>
        <begin position="64"/>
        <end position="78"/>
    </location>
</feature>
<organism evidence="2 3">
    <name type="scientific">Turnera subulata</name>
    <dbReference type="NCBI Taxonomy" id="218843"/>
    <lineage>
        <taxon>Eukaryota</taxon>
        <taxon>Viridiplantae</taxon>
        <taxon>Streptophyta</taxon>
        <taxon>Embryophyta</taxon>
        <taxon>Tracheophyta</taxon>
        <taxon>Spermatophyta</taxon>
        <taxon>Magnoliopsida</taxon>
        <taxon>eudicotyledons</taxon>
        <taxon>Gunneridae</taxon>
        <taxon>Pentapetalae</taxon>
        <taxon>rosids</taxon>
        <taxon>fabids</taxon>
        <taxon>Malpighiales</taxon>
        <taxon>Passifloraceae</taxon>
        <taxon>Turnera</taxon>
    </lineage>
</organism>
<reference evidence="2" key="2">
    <citation type="journal article" date="2023" name="Plants (Basel)">
        <title>Annotation of the Turnera subulata (Passifloraceae) Draft Genome Reveals the S-Locus Evolved after the Divergence of Turneroideae from Passifloroideae in a Stepwise Manner.</title>
        <authorList>
            <person name="Henning P.M."/>
            <person name="Roalson E.H."/>
            <person name="Mir W."/>
            <person name="McCubbin A.G."/>
            <person name="Shore J.S."/>
        </authorList>
    </citation>
    <scope>NUCLEOTIDE SEQUENCE</scope>
    <source>
        <strain evidence="2">F60SS</strain>
    </source>
</reference>
<keyword evidence="3" id="KW-1185">Reference proteome</keyword>
<proteinExistence type="predicted"/>
<sequence>MGCGASTLDLEESRKSSNRDQPTLHEKSNRGHDQDNDSSSSRGRDRKSVSHQQTRFVRRVIASNEKEGGLDRELEPSRNGRKSFSSQKKNGDQETHYVQEDMKEKDFRRTNPSRGGSIDRDDDHGSNLRESSIAFSPGSPSFREYCVFDDHEISSVEDDGEKDHKESGSLGAQPAKRDTTRSRFRTALHMGAPAGMRNLLHFRRGPASHSHHDKL</sequence>
<accession>A0A9Q0F3C3</accession>
<dbReference type="Proteomes" id="UP001141552">
    <property type="component" value="Unassembled WGS sequence"/>
</dbReference>
<gene>
    <name evidence="2" type="ORF">Tsubulata_015139</name>
</gene>
<evidence type="ECO:0000313" key="3">
    <source>
        <dbReference type="Proteomes" id="UP001141552"/>
    </source>
</evidence>